<keyword evidence="3" id="KW-0547">Nucleotide-binding</keyword>
<comment type="caution">
    <text evidence="11">The sequence shown here is derived from an EMBL/GenBank/DDBJ whole genome shotgun (WGS) entry which is preliminary data.</text>
</comment>
<keyword evidence="4 11" id="KW-0418">Kinase</keyword>
<name>A0A5N5TKC7_9CRUS</name>
<keyword evidence="7" id="KW-0472">Membrane</keyword>
<protein>
    <submittedName>
        <fullName evidence="11">Protein O-mannose kinase</fullName>
    </submittedName>
</protein>
<feature type="signal peptide" evidence="9">
    <location>
        <begin position="1"/>
        <end position="16"/>
    </location>
</feature>
<keyword evidence="1" id="KW-0808">Transferase</keyword>
<evidence type="ECO:0000313" key="12">
    <source>
        <dbReference type="Proteomes" id="UP000326759"/>
    </source>
</evidence>
<accession>A0A5N5TKC7</accession>
<dbReference type="InterPro" id="IPR011009">
    <property type="entry name" value="Kinase-like_dom_sf"/>
</dbReference>
<feature type="domain" description="Protein kinase" evidence="10">
    <location>
        <begin position="41"/>
        <end position="297"/>
    </location>
</feature>
<dbReference type="GO" id="GO:0005524">
    <property type="term" value="F:ATP binding"/>
    <property type="evidence" value="ECO:0007669"/>
    <property type="project" value="UniProtKB-KW"/>
</dbReference>
<sequence length="297" mass="34149">MFFNSFILLFFGAVIPCPKGYFSLNSIDCHSLLKCNEIKSLSLGDLVGFGAVKQIYKSSWNGFSVAVIFVNNVEYLNDFHHGLNLLIDLNPSKYVPILIGYCKENHVYVTKYYPLGSLIGFSNYVPENILENLKYRFKLCLNYIEIINYIHSLKDVPLVMCDTNTLNKTLEQYLLDDDKIILNDIDALTPVKSGGIICGKREITGHFAAPEQRWSYKERSFNHSLMKHYDEKTDIWKIPHVCSHLLGDAKAAVSVKFHLFPINKKCLQNDSFSRPRASEVLLYYKSIYNDIFIKDEL</sequence>
<dbReference type="AlphaFoldDB" id="A0A5N5TKC7"/>
<keyword evidence="5" id="KW-0067">ATP-binding</keyword>
<evidence type="ECO:0000256" key="3">
    <source>
        <dbReference type="ARBA" id="ARBA00022741"/>
    </source>
</evidence>
<organism evidence="11 12">
    <name type="scientific">Armadillidium nasatum</name>
    <dbReference type="NCBI Taxonomy" id="96803"/>
    <lineage>
        <taxon>Eukaryota</taxon>
        <taxon>Metazoa</taxon>
        <taxon>Ecdysozoa</taxon>
        <taxon>Arthropoda</taxon>
        <taxon>Crustacea</taxon>
        <taxon>Multicrustacea</taxon>
        <taxon>Malacostraca</taxon>
        <taxon>Eumalacostraca</taxon>
        <taxon>Peracarida</taxon>
        <taxon>Isopoda</taxon>
        <taxon>Oniscidea</taxon>
        <taxon>Crinocheta</taxon>
        <taxon>Armadillidiidae</taxon>
        <taxon>Armadillidium</taxon>
    </lineage>
</organism>
<dbReference type="GO" id="GO:0004672">
    <property type="term" value="F:protein kinase activity"/>
    <property type="evidence" value="ECO:0007669"/>
    <property type="project" value="InterPro"/>
</dbReference>
<comment type="subcellular location">
    <subcellularLocation>
        <location evidence="8">Endomembrane system</location>
        <topology evidence="8">Single-pass membrane protein</topology>
    </subcellularLocation>
</comment>
<evidence type="ECO:0000259" key="10">
    <source>
        <dbReference type="PROSITE" id="PS50011"/>
    </source>
</evidence>
<evidence type="ECO:0000256" key="5">
    <source>
        <dbReference type="ARBA" id="ARBA00022840"/>
    </source>
</evidence>
<feature type="chain" id="PRO_5024322743" evidence="9">
    <location>
        <begin position="17"/>
        <end position="297"/>
    </location>
</feature>
<keyword evidence="12" id="KW-1185">Reference proteome</keyword>
<keyword evidence="2" id="KW-0812">Transmembrane</keyword>
<evidence type="ECO:0000313" key="11">
    <source>
        <dbReference type="EMBL" id="KAB7506608.1"/>
    </source>
</evidence>
<dbReference type="EMBL" id="SEYY01000726">
    <property type="protein sequence ID" value="KAB7506608.1"/>
    <property type="molecule type" value="Genomic_DNA"/>
</dbReference>
<evidence type="ECO:0000256" key="2">
    <source>
        <dbReference type="ARBA" id="ARBA00022692"/>
    </source>
</evidence>
<dbReference type="GO" id="GO:0005789">
    <property type="term" value="C:endoplasmic reticulum membrane"/>
    <property type="evidence" value="ECO:0007669"/>
    <property type="project" value="TreeGrafter"/>
</dbReference>
<evidence type="ECO:0000256" key="6">
    <source>
        <dbReference type="ARBA" id="ARBA00022989"/>
    </source>
</evidence>
<evidence type="ECO:0000256" key="1">
    <source>
        <dbReference type="ARBA" id="ARBA00022679"/>
    </source>
</evidence>
<dbReference type="SUPFAM" id="SSF56112">
    <property type="entry name" value="Protein kinase-like (PK-like)"/>
    <property type="match status" value="1"/>
</dbReference>
<evidence type="ECO:0000256" key="9">
    <source>
        <dbReference type="SAM" id="SignalP"/>
    </source>
</evidence>
<dbReference type="InterPro" id="IPR000719">
    <property type="entry name" value="Prot_kinase_dom"/>
</dbReference>
<evidence type="ECO:0000256" key="7">
    <source>
        <dbReference type="ARBA" id="ARBA00023136"/>
    </source>
</evidence>
<dbReference type="PANTHER" id="PTHR22618">
    <property type="entry name" value="PROTEIN O-MANNOSE KINASE"/>
    <property type="match status" value="1"/>
</dbReference>
<proteinExistence type="predicted"/>
<evidence type="ECO:0000256" key="8">
    <source>
        <dbReference type="ARBA" id="ARBA00037847"/>
    </source>
</evidence>
<dbReference type="Proteomes" id="UP000326759">
    <property type="component" value="Unassembled WGS sequence"/>
</dbReference>
<gene>
    <name evidence="11" type="primary">pomk</name>
    <name evidence="11" type="ORF">Anas_11304</name>
</gene>
<dbReference type="InterPro" id="IPR039318">
    <property type="entry name" value="POMK"/>
</dbReference>
<dbReference type="PANTHER" id="PTHR22618:SF2">
    <property type="entry name" value="PROTEIN O-MANNOSE KINASE"/>
    <property type="match status" value="1"/>
</dbReference>
<keyword evidence="6" id="KW-1133">Transmembrane helix</keyword>
<dbReference type="GO" id="GO:0019200">
    <property type="term" value="F:carbohydrate kinase activity"/>
    <property type="evidence" value="ECO:0007669"/>
    <property type="project" value="InterPro"/>
</dbReference>
<evidence type="ECO:0000256" key="4">
    <source>
        <dbReference type="ARBA" id="ARBA00022777"/>
    </source>
</evidence>
<dbReference type="PROSITE" id="PS50011">
    <property type="entry name" value="PROTEIN_KINASE_DOM"/>
    <property type="match status" value="1"/>
</dbReference>
<dbReference type="Gene3D" id="1.10.510.10">
    <property type="entry name" value="Transferase(Phosphotransferase) domain 1"/>
    <property type="match status" value="1"/>
</dbReference>
<dbReference type="GO" id="GO:0006493">
    <property type="term" value="P:protein O-linked glycosylation"/>
    <property type="evidence" value="ECO:0007669"/>
    <property type="project" value="InterPro"/>
</dbReference>
<reference evidence="11 12" key="1">
    <citation type="journal article" date="2019" name="PLoS Biol.">
        <title>Sex chromosomes control vertical transmission of feminizing Wolbachia symbionts in an isopod.</title>
        <authorList>
            <person name="Becking T."/>
            <person name="Chebbi M.A."/>
            <person name="Giraud I."/>
            <person name="Moumen B."/>
            <person name="Laverre T."/>
            <person name="Caubet Y."/>
            <person name="Peccoud J."/>
            <person name="Gilbert C."/>
            <person name="Cordaux R."/>
        </authorList>
    </citation>
    <scope>NUCLEOTIDE SEQUENCE [LARGE SCALE GENOMIC DNA]</scope>
    <source>
        <strain evidence="11">ANa2</strain>
        <tissue evidence="11">Whole body excluding digestive tract and cuticle</tissue>
    </source>
</reference>
<keyword evidence="9" id="KW-0732">Signal</keyword>
<dbReference type="OrthoDB" id="4062651at2759"/>